<dbReference type="Pfam" id="PF13640">
    <property type="entry name" value="2OG-FeII_Oxy_3"/>
    <property type="match status" value="1"/>
</dbReference>
<dbReference type="InterPro" id="IPR045054">
    <property type="entry name" value="P4HA-like"/>
</dbReference>
<gene>
    <name evidence="12" type="ORF">HYH02_010392</name>
</gene>
<name>A0A835T806_9CHLO</name>
<keyword evidence="6" id="KW-1133">Transmembrane helix</keyword>
<dbReference type="GO" id="GO:0005506">
    <property type="term" value="F:iron ion binding"/>
    <property type="evidence" value="ECO:0007669"/>
    <property type="project" value="InterPro"/>
</dbReference>
<evidence type="ECO:0000256" key="10">
    <source>
        <dbReference type="ARBA" id="ARBA00049169"/>
    </source>
</evidence>
<comment type="subcellular location">
    <subcellularLocation>
        <location evidence="2">Endoplasmic reticulum membrane</location>
        <topology evidence="2">Single-pass type II membrane protein</topology>
    </subcellularLocation>
</comment>
<evidence type="ECO:0000313" key="12">
    <source>
        <dbReference type="EMBL" id="KAG2440514.1"/>
    </source>
</evidence>
<evidence type="ECO:0000256" key="5">
    <source>
        <dbReference type="ARBA" id="ARBA00022964"/>
    </source>
</evidence>
<reference evidence="12" key="1">
    <citation type="journal article" date="2020" name="bioRxiv">
        <title>Comparative genomics of Chlamydomonas.</title>
        <authorList>
            <person name="Craig R.J."/>
            <person name="Hasan A.R."/>
            <person name="Ness R.W."/>
            <person name="Keightley P.D."/>
        </authorList>
    </citation>
    <scope>NUCLEOTIDE SEQUENCE</scope>
    <source>
        <strain evidence="12">CCAP 11/173</strain>
    </source>
</reference>
<keyword evidence="5" id="KW-0223">Dioxygenase</keyword>
<dbReference type="EMBL" id="JAEHOD010000038">
    <property type="protein sequence ID" value="KAG2440514.1"/>
    <property type="molecule type" value="Genomic_DNA"/>
</dbReference>
<dbReference type="InterPro" id="IPR044862">
    <property type="entry name" value="Pro_4_hyd_alph_FE2OG_OXY"/>
</dbReference>
<dbReference type="PANTHER" id="PTHR10869:SF238">
    <property type="entry name" value="PROLYL 4-HYDROXYLASE 6-RELATED"/>
    <property type="match status" value="1"/>
</dbReference>
<comment type="cofactor">
    <cofactor evidence="1">
        <name>L-ascorbate</name>
        <dbReference type="ChEBI" id="CHEBI:38290"/>
    </cofactor>
</comment>
<comment type="catalytic activity">
    <reaction evidence="10">
        <text>L-prolyl-[collagen] + 2-oxoglutarate + O2 = trans-4-hydroxy-L-prolyl-[collagen] + succinate + CO2</text>
        <dbReference type="Rhea" id="RHEA:18945"/>
        <dbReference type="Rhea" id="RHEA-COMP:11676"/>
        <dbReference type="Rhea" id="RHEA-COMP:11680"/>
        <dbReference type="ChEBI" id="CHEBI:15379"/>
        <dbReference type="ChEBI" id="CHEBI:16526"/>
        <dbReference type="ChEBI" id="CHEBI:16810"/>
        <dbReference type="ChEBI" id="CHEBI:30031"/>
        <dbReference type="ChEBI" id="CHEBI:50342"/>
        <dbReference type="ChEBI" id="CHEBI:61965"/>
        <dbReference type="EC" id="1.14.11.2"/>
    </reaction>
</comment>
<keyword evidence="7" id="KW-0560">Oxidoreductase</keyword>
<dbReference type="Gene3D" id="2.60.120.620">
    <property type="entry name" value="q2cbj1_9rhob like domain"/>
    <property type="match status" value="1"/>
</dbReference>
<evidence type="ECO:0000256" key="7">
    <source>
        <dbReference type="ARBA" id="ARBA00023002"/>
    </source>
</evidence>
<sequence>MAELVWRRTFSVGSKRAWLAVAASLLLRISLAATARVEEERLIGWRGDTYKPKNILDSQEPFISVISWEPRAFVIRNFLTDQEATHIADVAQVHMRRSTVVADNGSSVLDDYRTSYGTFINRYATPVVARVEDRVALLTRVPVVYQEDMQVLRYGNGQYYHRHTDSLENDSPRLATVLLYLSDPELGGETAFPQAHKWTHPDMPKVFGPFSDCVKGNVAFKPRKGDALLFWSVKPDGKTEDPLSEHEGCPVVRGVKWTATVWVHTKPFRPEEWDEVARSFTRNDVEEDPGECTDRHKECAKWKAGGECEKNEGYMKGDANQVGSCRLSCGVCEDCEPGDRACYSRNRDKQGYLVYHPEELITPRSGLGGNSGASMDVGQLGSAFGDEGSGVGY</sequence>
<evidence type="ECO:0000259" key="11">
    <source>
        <dbReference type="PROSITE" id="PS51471"/>
    </source>
</evidence>
<dbReference type="SMART" id="SM00702">
    <property type="entry name" value="P4Hc"/>
    <property type="match status" value="1"/>
</dbReference>
<evidence type="ECO:0000256" key="2">
    <source>
        <dbReference type="ARBA" id="ARBA00004648"/>
    </source>
</evidence>
<keyword evidence="9" id="KW-0472">Membrane</keyword>
<dbReference type="GO" id="GO:0031418">
    <property type="term" value="F:L-ascorbic acid binding"/>
    <property type="evidence" value="ECO:0007669"/>
    <property type="project" value="InterPro"/>
</dbReference>
<dbReference type="SMART" id="SM00254">
    <property type="entry name" value="ShKT"/>
    <property type="match status" value="1"/>
</dbReference>
<evidence type="ECO:0000256" key="1">
    <source>
        <dbReference type="ARBA" id="ARBA00001961"/>
    </source>
</evidence>
<dbReference type="Proteomes" id="UP000613740">
    <property type="component" value="Unassembled WGS sequence"/>
</dbReference>
<keyword evidence="13" id="KW-1185">Reference proteome</keyword>
<keyword evidence="3" id="KW-0812">Transmembrane</keyword>
<evidence type="ECO:0000256" key="4">
    <source>
        <dbReference type="ARBA" id="ARBA00022723"/>
    </source>
</evidence>
<evidence type="ECO:0000256" key="3">
    <source>
        <dbReference type="ARBA" id="ARBA00022692"/>
    </source>
</evidence>
<dbReference type="PROSITE" id="PS51471">
    <property type="entry name" value="FE2OG_OXY"/>
    <property type="match status" value="1"/>
</dbReference>
<dbReference type="OrthoDB" id="420380at2759"/>
<proteinExistence type="predicted"/>
<keyword evidence="8" id="KW-0408">Iron</keyword>
<feature type="domain" description="Fe2OG dioxygenase" evidence="11">
    <location>
        <begin position="145"/>
        <end position="265"/>
    </location>
</feature>
<comment type="caution">
    <text evidence="12">The sequence shown here is derived from an EMBL/GenBank/DDBJ whole genome shotgun (WGS) entry which is preliminary data.</text>
</comment>
<keyword evidence="4" id="KW-0479">Metal-binding</keyword>
<accession>A0A835T806</accession>
<dbReference type="PANTHER" id="PTHR10869">
    <property type="entry name" value="PROLYL 4-HYDROXYLASE ALPHA SUBUNIT"/>
    <property type="match status" value="1"/>
</dbReference>
<evidence type="ECO:0000256" key="6">
    <source>
        <dbReference type="ARBA" id="ARBA00022989"/>
    </source>
</evidence>
<dbReference type="InterPro" id="IPR005123">
    <property type="entry name" value="Oxoglu/Fe-dep_dioxygenase_dom"/>
</dbReference>
<evidence type="ECO:0000313" key="13">
    <source>
        <dbReference type="Proteomes" id="UP000613740"/>
    </source>
</evidence>
<dbReference type="InterPro" id="IPR006620">
    <property type="entry name" value="Pro_4_hyd_alph"/>
</dbReference>
<protein>
    <recommendedName>
        <fullName evidence="11">Fe2OG dioxygenase domain-containing protein</fullName>
    </recommendedName>
</protein>
<dbReference type="AlphaFoldDB" id="A0A835T806"/>
<dbReference type="GO" id="GO:0004656">
    <property type="term" value="F:procollagen-proline 4-dioxygenase activity"/>
    <property type="evidence" value="ECO:0007669"/>
    <property type="project" value="UniProtKB-EC"/>
</dbReference>
<dbReference type="Pfam" id="PF01549">
    <property type="entry name" value="ShK"/>
    <property type="match status" value="1"/>
</dbReference>
<organism evidence="12 13">
    <name type="scientific">Chlamydomonas schloesseri</name>
    <dbReference type="NCBI Taxonomy" id="2026947"/>
    <lineage>
        <taxon>Eukaryota</taxon>
        <taxon>Viridiplantae</taxon>
        <taxon>Chlorophyta</taxon>
        <taxon>core chlorophytes</taxon>
        <taxon>Chlorophyceae</taxon>
        <taxon>CS clade</taxon>
        <taxon>Chlamydomonadales</taxon>
        <taxon>Chlamydomonadaceae</taxon>
        <taxon>Chlamydomonas</taxon>
    </lineage>
</organism>
<evidence type="ECO:0000256" key="8">
    <source>
        <dbReference type="ARBA" id="ARBA00023004"/>
    </source>
</evidence>
<evidence type="ECO:0000256" key="9">
    <source>
        <dbReference type="ARBA" id="ARBA00023136"/>
    </source>
</evidence>
<dbReference type="GO" id="GO:0005789">
    <property type="term" value="C:endoplasmic reticulum membrane"/>
    <property type="evidence" value="ECO:0007669"/>
    <property type="project" value="UniProtKB-SubCell"/>
</dbReference>
<dbReference type="InterPro" id="IPR003582">
    <property type="entry name" value="ShKT_dom"/>
</dbReference>